<keyword evidence="2" id="KW-1185">Reference proteome</keyword>
<name>A0A8T1WQK0_9STRA</name>
<organism evidence="1 2">
    <name type="scientific">Phytophthora boehmeriae</name>
    <dbReference type="NCBI Taxonomy" id="109152"/>
    <lineage>
        <taxon>Eukaryota</taxon>
        <taxon>Sar</taxon>
        <taxon>Stramenopiles</taxon>
        <taxon>Oomycota</taxon>
        <taxon>Peronosporomycetes</taxon>
        <taxon>Peronosporales</taxon>
        <taxon>Peronosporaceae</taxon>
        <taxon>Phytophthora</taxon>
    </lineage>
</organism>
<dbReference type="Proteomes" id="UP000693981">
    <property type="component" value="Unassembled WGS sequence"/>
</dbReference>
<evidence type="ECO:0000313" key="1">
    <source>
        <dbReference type="EMBL" id="KAG7393999.1"/>
    </source>
</evidence>
<gene>
    <name evidence="1" type="ORF">PHYBOEH_005922</name>
</gene>
<dbReference type="AlphaFoldDB" id="A0A8T1WQK0"/>
<accession>A0A8T1WQK0</accession>
<protein>
    <submittedName>
        <fullName evidence="1">Uncharacterized protein</fullName>
    </submittedName>
</protein>
<sequence>MKTLGKDLCSIYSTDVLYDLIRFENRNLYAFITHMVNHFSDGSSFKSFASDFGKNKIRKLMKTMNRPFRRIDFKMVLKKYVPLLYSTYAYCTNARVDCLDRVYDYMLHQGLSMFKTVPSDRVVVGYKVGSNLLGTSKYRIVILETTSVLDVSESYQFQIGSHPLLEGLNFGFYKDRLEAYKTINRLDIHIESIIPNRTEVDALRFINHDKWNFEDNVSDDCYA</sequence>
<comment type="caution">
    <text evidence="1">The sequence shown here is derived from an EMBL/GenBank/DDBJ whole genome shotgun (WGS) entry which is preliminary data.</text>
</comment>
<dbReference type="OrthoDB" id="90760at2759"/>
<proteinExistence type="predicted"/>
<evidence type="ECO:0000313" key="2">
    <source>
        <dbReference type="Proteomes" id="UP000693981"/>
    </source>
</evidence>
<dbReference type="EMBL" id="JAGDFL010000308">
    <property type="protein sequence ID" value="KAG7393999.1"/>
    <property type="molecule type" value="Genomic_DNA"/>
</dbReference>
<reference evidence="1" key="1">
    <citation type="submission" date="2021-02" db="EMBL/GenBank/DDBJ databases">
        <authorList>
            <person name="Palmer J.M."/>
        </authorList>
    </citation>
    <scope>NUCLEOTIDE SEQUENCE</scope>
    <source>
        <strain evidence="1">SCRP23</strain>
    </source>
</reference>